<gene>
    <name evidence="2" type="ORF">CFIO01_07197</name>
</gene>
<proteinExistence type="predicted"/>
<feature type="region of interest" description="Disordered" evidence="1">
    <location>
        <begin position="115"/>
        <end position="244"/>
    </location>
</feature>
<protein>
    <submittedName>
        <fullName evidence="2">Uncharacterized protein</fullName>
    </submittedName>
</protein>
<dbReference type="AlphaFoldDB" id="A0A010QX98"/>
<feature type="region of interest" description="Disordered" evidence="1">
    <location>
        <begin position="1"/>
        <end position="44"/>
    </location>
</feature>
<dbReference type="OrthoDB" id="4848807at2759"/>
<comment type="caution">
    <text evidence="2">The sequence shown here is derived from an EMBL/GenBank/DDBJ whole genome shotgun (WGS) entry which is preliminary data.</text>
</comment>
<accession>A0A010QX98</accession>
<evidence type="ECO:0000313" key="3">
    <source>
        <dbReference type="Proteomes" id="UP000020467"/>
    </source>
</evidence>
<dbReference type="KEGG" id="cfj:CFIO01_07197"/>
<keyword evidence="3" id="KW-1185">Reference proteome</keyword>
<name>A0A010QX98_9PEZI</name>
<evidence type="ECO:0000313" key="2">
    <source>
        <dbReference type="EMBL" id="EXF81225.1"/>
    </source>
</evidence>
<sequence>MYTHRRYRHPQLTSPTRSPFPPSQGPPFFGNLPHPQNTYYGERQTLEDPRRDYLGYAAPRCDRDSDDDHSHSTHSYIHWPPGPSYWEATQRARLPAHYLPSPWRDTHRARLRYERDQSPDTPFEIIPSIENDEQPSPVFPETQWASDSSWTSLPTPVSETFTLRSPSFSDDDDSISELHDRRRHPRNQVPNYVRSTPGSSPFTSPSLPPSSEDMNDRSATAQPPTPPRRRQRAQSPSPPPPSVSAHLLALPFRLSRQAGNPHLLARILTPPASQAPRVDTCSFPRQPQRCRCGECFCRNLLDRNGGIVVVEEGRFCAFCRENHCWY</sequence>
<organism evidence="2 3">
    <name type="scientific">Colletotrichum fioriniae PJ7</name>
    <dbReference type="NCBI Taxonomy" id="1445577"/>
    <lineage>
        <taxon>Eukaryota</taxon>
        <taxon>Fungi</taxon>
        <taxon>Dikarya</taxon>
        <taxon>Ascomycota</taxon>
        <taxon>Pezizomycotina</taxon>
        <taxon>Sordariomycetes</taxon>
        <taxon>Hypocreomycetidae</taxon>
        <taxon>Glomerellales</taxon>
        <taxon>Glomerellaceae</taxon>
        <taxon>Colletotrichum</taxon>
        <taxon>Colletotrichum acutatum species complex</taxon>
    </lineage>
</organism>
<dbReference type="EMBL" id="JARH01000377">
    <property type="protein sequence ID" value="EXF81225.1"/>
    <property type="molecule type" value="Genomic_DNA"/>
</dbReference>
<evidence type="ECO:0000256" key="1">
    <source>
        <dbReference type="SAM" id="MobiDB-lite"/>
    </source>
</evidence>
<feature type="compositionally biased region" description="Polar residues" evidence="1">
    <location>
        <begin position="143"/>
        <end position="164"/>
    </location>
</feature>
<reference evidence="2 3" key="1">
    <citation type="submission" date="2014-02" db="EMBL/GenBank/DDBJ databases">
        <title>The genome sequence of Colletotrichum fioriniae PJ7.</title>
        <authorList>
            <person name="Baroncelli R."/>
            <person name="Thon M.R."/>
        </authorList>
    </citation>
    <scope>NUCLEOTIDE SEQUENCE [LARGE SCALE GENOMIC DNA]</scope>
    <source>
        <strain evidence="2 3">PJ7</strain>
    </source>
</reference>
<feature type="compositionally biased region" description="Low complexity" evidence="1">
    <location>
        <begin position="195"/>
        <end position="222"/>
    </location>
</feature>
<dbReference type="Proteomes" id="UP000020467">
    <property type="component" value="Unassembled WGS sequence"/>
</dbReference>
<dbReference type="HOGENOM" id="CLU_852605_0_0_1"/>